<evidence type="ECO:0000313" key="2">
    <source>
        <dbReference type="Proteomes" id="UP000054350"/>
    </source>
</evidence>
<dbReference type="AlphaFoldDB" id="A0A0L0T2L9"/>
<organism evidence="1 2">
    <name type="scientific">Allomyces macrogynus (strain ATCC 38327)</name>
    <name type="common">Allomyces javanicus var. macrogynus</name>
    <dbReference type="NCBI Taxonomy" id="578462"/>
    <lineage>
        <taxon>Eukaryota</taxon>
        <taxon>Fungi</taxon>
        <taxon>Fungi incertae sedis</taxon>
        <taxon>Blastocladiomycota</taxon>
        <taxon>Blastocladiomycetes</taxon>
        <taxon>Blastocladiales</taxon>
        <taxon>Blastocladiaceae</taxon>
        <taxon>Allomyces</taxon>
    </lineage>
</organism>
<protein>
    <submittedName>
        <fullName evidence="1">Uncharacterized protein</fullName>
    </submittedName>
</protein>
<keyword evidence="2" id="KW-1185">Reference proteome</keyword>
<proteinExistence type="predicted"/>
<dbReference type="Proteomes" id="UP000054350">
    <property type="component" value="Unassembled WGS sequence"/>
</dbReference>
<reference evidence="2" key="2">
    <citation type="submission" date="2009-11" db="EMBL/GenBank/DDBJ databases">
        <title>The Genome Sequence of Allomyces macrogynus strain ATCC 38327.</title>
        <authorList>
            <consortium name="The Broad Institute Genome Sequencing Platform"/>
            <person name="Russ C."/>
            <person name="Cuomo C."/>
            <person name="Shea T."/>
            <person name="Young S.K."/>
            <person name="Zeng Q."/>
            <person name="Koehrsen M."/>
            <person name="Haas B."/>
            <person name="Borodovsky M."/>
            <person name="Guigo R."/>
            <person name="Alvarado L."/>
            <person name="Berlin A."/>
            <person name="Borenstein D."/>
            <person name="Chen Z."/>
            <person name="Engels R."/>
            <person name="Freedman E."/>
            <person name="Gellesch M."/>
            <person name="Goldberg J."/>
            <person name="Griggs A."/>
            <person name="Gujja S."/>
            <person name="Heiman D."/>
            <person name="Hepburn T."/>
            <person name="Howarth C."/>
            <person name="Jen D."/>
            <person name="Larson L."/>
            <person name="Lewis B."/>
            <person name="Mehta T."/>
            <person name="Park D."/>
            <person name="Pearson M."/>
            <person name="Roberts A."/>
            <person name="Saif S."/>
            <person name="Shenoy N."/>
            <person name="Sisk P."/>
            <person name="Stolte C."/>
            <person name="Sykes S."/>
            <person name="Walk T."/>
            <person name="White J."/>
            <person name="Yandava C."/>
            <person name="Burger G."/>
            <person name="Gray M.W."/>
            <person name="Holland P.W.H."/>
            <person name="King N."/>
            <person name="Lang F.B.F."/>
            <person name="Roger A.J."/>
            <person name="Ruiz-Trillo I."/>
            <person name="Lander E."/>
            <person name="Nusbaum C."/>
        </authorList>
    </citation>
    <scope>NUCLEOTIDE SEQUENCE [LARGE SCALE GENOMIC DNA]</scope>
    <source>
        <strain evidence="2">ATCC 38327</strain>
    </source>
</reference>
<name>A0A0L0T2L9_ALLM3</name>
<gene>
    <name evidence="1" type="ORF">AMAG_19958</name>
</gene>
<accession>A0A0L0T2L9</accession>
<dbReference type="EMBL" id="GG745359">
    <property type="protein sequence ID" value="KNE69093.1"/>
    <property type="molecule type" value="Genomic_DNA"/>
</dbReference>
<dbReference type="VEuPathDB" id="FungiDB:AMAG_19958"/>
<evidence type="ECO:0000313" key="1">
    <source>
        <dbReference type="EMBL" id="KNE69093.1"/>
    </source>
</evidence>
<sequence>MVVAIEDVHKSWIRGQSFKLQITSEAQSAWMLDAEFDELDLARLIAADSSNSSVVASNCRLSMRIEHGAQEPVLKLAMVPVEVAMDLDIWGEKTLPDGTPDKADLIECLVMALGPKRTWKKPRASCANRATSPLLAGCSRPARELSSRRARSFRRFARALT</sequence>
<reference evidence="1 2" key="1">
    <citation type="submission" date="2009-11" db="EMBL/GenBank/DDBJ databases">
        <title>Annotation of Allomyces macrogynus ATCC 38327.</title>
        <authorList>
            <consortium name="The Broad Institute Genome Sequencing Platform"/>
            <person name="Russ C."/>
            <person name="Cuomo C."/>
            <person name="Burger G."/>
            <person name="Gray M.W."/>
            <person name="Holland P.W.H."/>
            <person name="King N."/>
            <person name="Lang F.B.F."/>
            <person name="Roger A.J."/>
            <person name="Ruiz-Trillo I."/>
            <person name="Young S.K."/>
            <person name="Zeng Q."/>
            <person name="Gargeya S."/>
            <person name="Fitzgerald M."/>
            <person name="Haas B."/>
            <person name="Abouelleil A."/>
            <person name="Alvarado L."/>
            <person name="Arachchi H.M."/>
            <person name="Berlin A."/>
            <person name="Chapman S.B."/>
            <person name="Gearin G."/>
            <person name="Goldberg J."/>
            <person name="Griggs A."/>
            <person name="Gujja S."/>
            <person name="Hansen M."/>
            <person name="Heiman D."/>
            <person name="Howarth C."/>
            <person name="Larimer J."/>
            <person name="Lui A."/>
            <person name="MacDonald P.J.P."/>
            <person name="McCowen C."/>
            <person name="Montmayeur A."/>
            <person name="Murphy C."/>
            <person name="Neiman D."/>
            <person name="Pearson M."/>
            <person name="Priest M."/>
            <person name="Roberts A."/>
            <person name="Saif S."/>
            <person name="Shea T."/>
            <person name="Sisk P."/>
            <person name="Stolte C."/>
            <person name="Sykes S."/>
            <person name="Wortman J."/>
            <person name="Nusbaum C."/>
            <person name="Birren B."/>
        </authorList>
    </citation>
    <scope>NUCLEOTIDE SEQUENCE [LARGE SCALE GENOMIC DNA]</scope>
    <source>
        <strain evidence="1 2">ATCC 38327</strain>
    </source>
</reference>